<protein>
    <recommendedName>
        <fullName evidence="17">Mitochondrial chaperone BCS1</fullName>
    </recommendedName>
</protein>
<dbReference type="GO" id="GO:0005524">
    <property type="term" value="F:ATP binding"/>
    <property type="evidence" value="ECO:0007669"/>
    <property type="project" value="UniProtKB-KW"/>
</dbReference>
<evidence type="ECO:0000256" key="10">
    <source>
        <dbReference type="ARBA" id="ARBA00023136"/>
    </source>
</evidence>
<dbReference type="InterPro" id="IPR003959">
    <property type="entry name" value="ATPase_AAA_core"/>
</dbReference>
<dbReference type="GO" id="GO:0016887">
    <property type="term" value="F:ATP hydrolysis activity"/>
    <property type="evidence" value="ECO:0007669"/>
    <property type="project" value="InterPro"/>
</dbReference>
<gene>
    <name evidence="15" type="ORF">M422DRAFT_233223</name>
</gene>
<organism evidence="15 16">
    <name type="scientific">Sphaerobolus stellatus (strain SS14)</name>
    <dbReference type="NCBI Taxonomy" id="990650"/>
    <lineage>
        <taxon>Eukaryota</taxon>
        <taxon>Fungi</taxon>
        <taxon>Dikarya</taxon>
        <taxon>Basidiomycota</taxon>
        <taxon>Agaricomycotina</taxon>
        <taxon>Agaricomycetes</taxon>
        <taxon>Phallomycetidae</taxon>
        <taxon>Geastrales</taxon>
        <taxon>Sphaerobolaceae</taxon>
        <taxon>Sphaerobolus</taxon>
    </lineage>
</organism>
<dbReference type="Pfam" id="PF25426">
    <property type="entry name" value="AAA_lid_BCS1"/>
    <property type="match status" value="1"/>
</dbReference>
<evidence type="ECO:0000313" key="15">
    <source>
        <dbReference type="EMBL" id="KIJ34826.1"/>
    </source>
</evidence>
<keyword evidence="16" id="KW-1185">Reference proteome</keyword>
<dbReference type="Pfam" id="PF00004">
    <property type="entry name" value="AAA"/>
    <property type="match status" value="1"/>
</dbReference>
<reference evidence="15 16" key="1">
    <citation type="submission" date="2014-06" db="EMBL/GenBank/DDBJ databases">
        <title>Evolutionary Origins and Diversification of the Mycorrhizal Mutualists.</title>
        <authorList>
            <consortium name="DOE Joint Genome Institute"/>
            <consortium name="Mycorrhizal Genomics Consortium"/>
            <person name="Kohler A."/>
            <person name="Kuo A."/>
            <person name="Nagy L.G."/>
            <person name="Floudas D."/>
            <person name="Copeland A."/>
            <person name="Barry K.W."/>
            <person name="Cichocki N."/>
            <person name="Veneault-Fourrey C."/>
            <person name="LaButti K."/>
            <person name="Lindquist E.A."/>
            <person name="Lipzen A."/>
            <person name="Lundell T."/>
            <person name="Morin E."/>
            <person name="Murat C."/>
            <person name="Riley R."/>
            <person name="Ohm R."/>
            <person name="Sun H."/>
            <person name="Tunlid A."/>
            <person name="Henrissat B."/>
            <person name="Grigoriev I.V."/>
            <person name="Hibbett D.S."/>
            <person name="Martin F."/>
        </authorList>
    </citation>
    <scope>NUCLEOTIDE SEQUENCE [LARGE SCALE GENOMIC DNA]</scope>
    <source>
        <strain evidence="15 16">SS14</strain>
    </source>
</reference>
<comment type="subcellular location">
    <subcellularLocation>
        <location evidence="1">Mitochondrion inner membrane</location>
        <topology evidence="1">Single-pass membrane protein</topology>
    </subcellularLocation>
</comment>
<keyword evidence="6" id="KW-0378">Hydrolase</keyword>
<evidence type="ECO:0000256" key="1">
    <source>
        <dbReference type="ARBA" id="ARBA00004434"/>
    </source>
</evidence>
<dbReference type="Pfam" id="PF08740">
    <property type="entry name" value="BCS1_N"/>
    <property type="match status" value="1"/>
</dbReference>
<evidence type="ECO:0000256" key="5">
    <source>
        <dbReference type="ARBA" id="ARBA00022792"/>
    </source>
</evidence>
<dbReference type="InterPro" id="IPR014851">
    <property type="entry name" value="BCS1_N"/>
</dbReference>
<dbReference type="InterPro" id="IPR027417">
    <property type="entry name" value="P-loop_NTPase"/>
</dbReference>
<accession>A0A0C9VBX0</accession>
<evidence type="ECO:0000256" key="2">
    <source>
        <dbReference type="ARBA" id="ARBA00007448"/>
    </source>
</evidence>
<name>A0A0C9VBX0_SPHS4</name>
<evidence type="ECO:0000313" key="16">
    <source>
        <dbReference type="Proteomes" id="UP000054279"/>
    </source>
</evidence>
<feature type="domain" description="BCS1 N-terminal" evidence="14">
    <location>
        <begin position="34"/>
        <end position="213"/>
    </location>
</feature>
<feature type="domain" description="AAA+ ATPase" evidence="13">
    <location>
        <begin position="253"/>
        <end position="386"/>
    </location>
</feature>
<evidence type="ECO:0000256" key="4">
    <source>
        <dbReference type="ARBA" id="ARBA00022741"/>
    </source>
</evidence>
<keyword evidence="7 12" id="KW-0067">ATP-binding</keyword>
<keyword evidence="3" id="KW-0812">Transmembrane</keyword>
<comment type="similarity">
    <text evidence="2">Belongs to the AAA ATPase family. BCS1 subfamily.</text>
</comment>
<dbReference type="EMBL" id="KN837195">
    <property type="protein sequence ID" value="KIJ34826.1"/>
    <property type="molecule type" value="Genomic_DNA"/>
</dbReference>
<evidence type="ECO:0000256" key="6">
    <source>
        <dbReference type="ARBA" id="ARBA00022801"/>
    </source>
</evidence>
<proteinExistence type="inferred from homology"/>
<dbReference type="Gene3D" id="3.40.50.300">
    <property type="entry name" value="P-loop containing nucleotide triphosphate hydrolases"/>
    <property type="match status" value="1"/>
</dbReference>
<dbReference type="SUPFAM" id="SSF52540">
    <property type="entry name" value="P-loop containing nucleoside triphosphate hydrolases"/>
    <property type="match status" value="1"/>
</dbReference>
<dbReference type="InterPro" id="IPR050747">
    <property type="entry name" value="Mitochondrial_chaperone_BCS1"/>
</dbReference>
<comment type="catalytic activity">
    <reaction evidence="11">
        <text>ATP + H2O = ADP + phosphate + H(+)</text>
        <dbReference type="Rhea" id="RHEA:13065"/>
        <dbReference type="ChEBI" id="CHEBI:15377"/>
        <dbReference type="ChEBI" id="CHEBI:15378"/>
        <dbReference type="ChEBI" id="CHEBI:30616"/>
        <dbReference type="ChEBI" id="CHEBI:43474"/>
        <dbReference type="ChEBI" id="CHEBI:456216"/>
    </reaction>
    <physiologicalReaction direction="left-to-right" evidence="11">
        <dbReference type="Rhea" id="RHEA:13066"/>
    </physiologicalReaction>
</comment>
<evidence type="ECO:0000259" key="14">
    <source>
        <dbReference type="SMART" id="SM01024"/>
    </source>
</evidence>
<keyword evidence="8" id="KW-1133">Transmembrane helix</keyword>
<sequence>MESSSSSFLFTNYVSTIFLNILNFLSKNDVFKVLFLGFVFNAIHRWTETLQSWLSDRIFLTAHFDSKDDTYSWILVWLAKNQNFKNARNIEVNTTVPLLGWSENIVLDEAANSGATLRNGIRRLLGYLPALGYTSWFNFHGCWMTLTRYRGASFSVEINPPETLIFRILGRNGRQVLERFVREAKQAYEREAGKNSLTIYLSDSNDIWVASVVTSKLSTHHVILDNNKKETILKDVEKFLARSLWYAKKGIPYRRGYLFHGPPGCGKTSFIRAIASRYSSKIYMLQLGRMNDQTLVSACAQLPYEGIVVIEDIDAAFHNSVGRRNSDNIDAAKGSVSLSTLLNVLDGLPAHDGRIMFATTNYYDKLDPALTRSGRFDVHMKFSNASRSQAKNLFLKFFLDDDIVQDDKDTQAIHDLAQEFSDAIPEDVFSPADLQGYLQQYDTSGWEAVEHIHDWVANRSVTD</sequence>
<evidence type="ECO:0008006" key="17">
    <source>
        <dbReference type="Google" id="ProtNLM"/>
    </source>
</evidence>
<keyword evidence="5" id="KW-0999">Mitochondrion inner membrane</keyword>
<keyword evidence="4 12" id="KW-0547">Nucleotide-binding</keyword>
<evidence type="ECO:0000256" key="9">
    <source>
        <dbReference type="ARBA" id="ARBA00023128"/>
    </source>
</evidence>
<dbReference type="AlphaFoldDB" id="A0A0C9VBX0"/>
<keyword evidence="10" id="KW-0472">Membrane</keyword>
<dbReference type="HOGENOM" id="CLU_010189_3_2_1"/>
<dbReference type="PANTHER" id="PTHR23070">
    <property type="entry name" value="BCS1 AAA-TYPE ATPASE"/>
    <property type="match status" value="1"/>
</dbReference>
<evidence type="ECO:0000256" key="3">
    <source>
        <dbReference type="ARBA" id="ARBA00022692"/>
    </source>
</evidence>
<evidence type="ECO:0000256" key="12">
    <source>
        <dbReference type="RuleBase" id="RU003651"/>
    </source>
</evidence>
<dbReference type="Proteomes" id="UP000054279">
    <property type="component" value="Unassembled WGS sequence"/>
</dbReference>
<dbReference type="InterPro" id="IPR003593">
    <property type="entry name" value="AAA+_ATPase"/>
</dbReference>
<dbReference type="PROSITE" id="PS00674">
    <property type="entry name" value="AAA"/>
    <property type="match status" value="1"/>
</dbReference>
<evidence type="ECO:0000256" key="11">
    <source>
        <dbReference type="ARBA" id="ARBA00048778"/>
    </source>
</evidence>
<dbReference type="InterPro" id="IPR057495">
    <property type="entry name" value="AAA_lid_BCS1"/>
</dbReference>
<evidence type="ECO:0000256" key="8">
    <source>
        <dbReference type="ARBA" id="ARBA00022989"/>
    </source>
</evidence>
<dbReference type="SMART" id="SM00382">
    <property type="entry name" value="AAA"/>
    <property type="match status" value="1"/>
</dbReference>
<dbReference type="SMART" id="SM01024">
    <property type="entry name" value="BCS1_N"/>
    <property type="match status" value="1"/>
</dbReference>
<dbReference type="OrthoDB" id="10251412at2759"/>
<dbReference type="InterPro" id="IPR003960">
    <property type="entry name" value="ATPase_AAA_CS"/>
</dbReference>
<evidence type="ECO:0000259" key="13">
    <source>
        <dbReference type="SMART" id="SM00382"/>
    </source>
</evidence>
<dbReference type="GO" id="GO:0005743">
    <property type="term" value="C:mitochondrial inner membrane"/>
    <property type="evidence" value="ECO:0007669"/>
    <property type="project" value="UniProtKB-SubCell"/>
</dbReference>
<evidence type="ECO:0000256" key="7">
    <source>
        <dbReference type="ARBA" id="ARBA00022840"/>
    </source>
</evidence>
<keyword evidence="9" id="KW-0496">Mitochondrion</keyword>